<accession>A0A1S0U030</accession>
<dbReference type="KEGG" id="loa:LOAG_06242"/>
<name>A0A1S0U030_LOALO</name>
<evidence type="ECO:0000313" key="1">
    <source>
        <dbReference type="EMBL" id="EFO22242.1"/>
    </source>
</evidence>
<reference evidence="1" key="1">
    <citation type="submission" date="2012-04" db="EMBL/GenBank/DDBJ databases">
        <title>The Genome Sequence of Loa loa.</title>
        <authorList>
            <consortium name="The Broad Institute Genome Sequencing Platform"/>
            <consortium name="Broad Institute Genome Sequencing Center for Infectious Disease"/>
            <person name="Nutman T.B."/>
            <person name="Fink D.L."/>
            <person name="Russ C."/>
            <person name="Young S."/>
            <person name="Zeng Q."/>
            <person name="Gargeya S."/>
            <person name="Alvarado L."/>
            <person name="Berlin A."/>
            <person name="Chapman S.B."/>
            <person name="Chen Z."/>
            <person name="Freedman E."/>
            <person name="Gellesch M."/>
            <person name="Goldberg J."/>
            <person name="Griggs A."/>
            <person name="Gujja S."/>
            <person name="Heilman E.R."/>
            <person name="Heiman D."/>
            <person name="Howarth C."/>
            <person name="Mehta T."/>
            <person name="Neiman D."/>
            <person name="Pearson M."/>
            <person name="Roberts A."/>
            <person name="Saif S."/>
            <person name="Shea T."/>
            <person name="Shenoy N."/>
            <person name="Sisk P."/>
            <person name="Stolte C."/>
            <person name="Sykes S."/>
            <person name="White J."/>
            <person name="Yandava C."/>
            <person name="Haas B."/>
            <person name="Henn M.R."/>
            <person name="Nusbaum C."/>
            <person name="Birren B."/>
        </authorList>
    </citation>
    <scope>NUCLEOTIDE SEQUENCE [LARGE SCALE GENOMIC DNA]</scope>
</reference>
<protein>
    <submittedName>
        <fullName evidence="1">Uncharacterized protein</fullName>
    </submittedName>
</protein>
<organism evidence="1">
    <name type="scientific">Loa loa</name>
    <name type="common">Eye worm</name>
    <name type="synonym">Filaria loa</name>
    <dbReference type="NCBI Taxonomy" id="7209"/>
    <lineage>
        <taxon>Eukaryota</taxon>
        <taxon>Metazoa</taxon>
        <taxon>Ecdysozoa</taxon>
        <taxon>Nematoda</taxon>
        <taxon>Chromadorea</taxon>
        <taxon>Rhabditida</taxon>
        <taxon>Spirurina</taxon>
        <taxon>Spiruromorpha</taxon>
        <taxon>Filarioidea</taxon>
        <taxon>Onchocercidae</taxon>
        <taxon>Loa</taxon>
    </lineage>
</organism>
<sequence length="107" mass="12089">MKNTRNQWRTTPKYISHVNAIQQLFVAMNILSPRERNLRALLRLQAMLAIAYASVGLPCQIGVNGRARQSLSMGRMASLVFRQSSWEKGNSKSGQTKISYPCMAIYL</sequence>
<dbReference type="EMBL" id="JH712257">
    <property type="protein sequence ID" value="EFO22242.1"/>
    <property type="molecule type" value="Genomic_DNA"/>
</dbReference>
<dbReference type="CTD" id="9943657"/>
<gene>
    <name evidence="1" type="ORF">LOAG_06242</name>
</gene>
<dbReference type="InParanoid" id="A0A1S0U030"/>
<dbReference type="GeneID" id="9943657"/>
<proteinExistence type="predicted"/>
<dbReference type="RefSeq" id="XP_003141828.1">
    <property type="nucleotide sequence ID" value="XM_003141780.2"/>
</dbReference>
<dbReference type="AlphaFoldDB" id="A0A1S0U030"/>